<evidence type="ECO:0008006" key="5">
    <source>
        <dbReference type="Google" id="ProtNLM"/>
    </source>
</evidence>
<dbReference type="Gene3D" id="3.40.50.720">
    <property type="entry name" value="NAD(P)-binding Rossmann-like Domain"/>
    <property type="match status" value="1"/>
</dbReference>
<dbReference type="PANTHER" id="PTHR43708">
    <property type="entry name" value="CONSERVED EXPRESSED OXIDOREDUCTASE (EUROFUNG)"/>
    <property type="match status" value="1"/>
</dbReference>
<dbReference type="Gene3D" id="3.30.360.10">
    <property type="entry name" value="Dihydrodipicolinate Reductase, domain 2"/>
    <property type="match status" value="1"/>
</dbReference>
<reference evidence="3 4" key="1">
    <citation type="journal article" date="2008" name="Int. J. Syst. Evol. Microbiol.">
        <title>Tessaracoccus flavescens sp. nov., isolated from marine sediment.</title>
        <authorList>
            <person name="Lee D.W."/>
            <person name="Lee S.D."/>
        </authorList>
    </citation>
    <scope>NUCLEOTIDE SEQUENCE [LARGE SCALE GENOMIC DNA]</scope>
    <source>
        <strain evidence="3 4">SST-39T</strain>
    </source>
</reference>
<organism evidence="3 4">
    <name type="scientific">Tessaracoccus flavescens</name>
    <dbReference type="NCBI Taxonomy" id="399497"/>
    <lineage>
        <taxon>Bacteria</taxon>
        <taxon>Bacillati</taxon>
        <taxon>Actinomycetota</taxon>
        <taxon>Actinomycetes</taxon>
        <taxon>Propionibacteriales</taxon>
        <taxon>Propionibacteriaceae</taxon>
        <taxon>Tessaracoccus</taxon>
    </lineage>
</organism>
<sequence length="417" mass="46123">MTTEPTGVGTVAEDAAPSPATLRVGVVGVGARSTILAHAELPHNDAQVVAACDPRPETEARLRGWTRIDPAGVVITDNLDAFIAVGLDAAVVTSPDDTHAEITCRLLDAGIPVYLEKPMAIELDGATRILQTAYDTGTRLYVGHNMRHMSVVRTMRDIIRRGEIGAVKAIWCRHFVGEGGDYYFKDWHADRRYSNGLLLQKAAHDIDVMNWLADSHATRVVGMGGLTVYGDITDRQDRSGKLMWEWYNVDNWPPLTQKGLNPVVDVEDLSMFSAKMASGAYVSYQQCHYTPDYWRNYTVIGTEGRIENFGDGEGGHITLWNRRSQYNPDGDARYPISGDAHGHHDADMLTMTEFLEFVRTGRPTDTSPLGAWYAAATAIQATESIRDGSTPRDLPQLPEDLVAYFLNHQVRGEHDPK</sequence>
<evidence type="ECO:0000259" key="1">
    <source>
        <dbReference type="Pfam" id="PF01408"/>
    </source>
</evidence>
<dbReference type="SUPFAM" id="SSF51735">
    <property type="entry name" value="NAD(P)-binding Rossmann-fold domains"/>
    <property type="match status" value="1"/>
</dbReference>
<dbReference type="KEGG" id="tfa:BW733_08075"/>
<evidence type="ECO:0000313" key="3">
    <source>
        <dbReference type="EMBL" id="AQP50792.1"/>
    </source>
</evidence>
<evidence type="ECO:0000313" key="4">
    <source>
        <dbReference type="Proteomes" id="UP000188235"/>
    </source>
</evidence>
<dbReference type="PANTHER" id="PTHR43708:SF8">
    <property type="entry name" value="OXIDOREDUCTASE"/>
    <property type="match status" value="1"/>
</dbReference>
<proteinExistence type="predicted"/>
<dbReference type="Proteomes" id="UP000188235">
    <property type="component" value="Chromosome"/>
</dbReference>
<dbReference type="Pfam" id="PF22725">
    <property type="entry name" value="GFO_IDH_MocA_C3"/>
    <property type="match status" value="1"/>
</dbReference>
<dbReference type="AlphaFoldDB" id="A0A1Q2CXC9"/>
<dbReference type="InterPro" id="IPR036291">
    <property type="entry name" value="NAD(P)-bd_dom_sf"/>
</dbReference>
<dbReference type="InterPro" id="IPR055170">
    <property type="entry name" value="GFO_IDH_MocA-like_dom"/>
</dbReference>
<feature type="domain" description="GFO/IDH/MocA-like oxidoreductase" evidence="2">
    <location>
        <begin position="152"/>
        <end position="307"/>
    </location>
</feature>
<dbReference type="SUPFAM" id="SSF55347">
    <property type="entry name" value="Glyceraldehyde-3-phosphate dehydrogenase-like, C-terminal domain"/>
    <property type="match status" value="1"/>
</dbReference>
<keyword evidence="4" id="KW-1185">Reference proteome</keyword>
<dbReference type="InterPro" id="IPR051317">
    <property type="entry name" value="Gfo/Idh/MocA_oxidoreduct"/>
</dbReference>
<feature type="domain" description="Gfo/Idh/MocA-like oxidoreductase N-terminal" evidence="1">
    <location>
        <begin position="22"/>
        <end position="144"/>
    </location>
</feature>
<dbReference type="STRING" id="399497.BW733_08075"/>
<dbReference type="OrthoDB" id="103047at2"/>
<gene>
    <name evidence="3" type="ORF">BW733_08075</name>
</gene>
<dbReference type="GO" id="GO:0000166">
    <property type="term" value="F:nucleotide binding"/>
    <property type="evidence" value="ECO:0007669"/>
    <property type="project" value="InterPro"/>
</dbReference>
<accession>A0A1Q2CXC9</accession>
<evidence type="ECO:0000259" key="2">
    <source>
        <dbReference type="Pfam" id="PF22725"/>
    </source>
</evidence>
<protein>
    <recommendedName>
        <fullName evidence="5">Oxidoreductase</fullName>
    </recommendedName>
</protein>
<dbReference type="InterPro" id="IPR000683">
    <property type="entry name" value="Gfo/Idh/MocA-like_OxRdtase_N"/>
</dbReference>
<dbReference type="Pfam" id="PF01408">
    <property type="entry name" value="GFO_IDH_MocA"/>
    <property type="match status" value="1"/>
</dbReference>
<name>A0A1Q2CXC9_9ACTN</name>
<dbReference type="EMBL" id="CP019607">
    <property type="protein sequence ID" value="AQP50792.1"/>
    <property type="molecule type" value="Genomic_DNA"/>
</dbReference>